<accession>A0AA38S7X7</accession>
<dbReference type="PANTHER" id="PTHR14614">
    <property type="entry name" value="HEPATOCELLULAR CARCINOMA-ASSOCIATED ANTIGEN"/>
    <property type="match status" value="1"/>
</dbReference>
<dbReference type="InterPro" id="IPR019410">
    <property type="entry name" value="Methyltransf_16"/>
</dbReference>
<name>A0AA38S7X7_9PEZI</name>
<dbReference type="EC" id="2.1.1.-" evidence="1"/>
<dbReference type="Proteomes" id="UP001174691">
    <property type="component" value="Unassembled WGS sequence"/>
</dbReference>
<dbReference type="PANTHER" id="PTHR14614:SF152">
    <property type="entry name" value="PROTEIN-LYSINE N-METHYLTRANSFERASE EFM6"/>
    <property type="match status" value="1"/>
</dbReference>
<keyword evidence="1" id="KW-0808">Transferase</keyword>
<protein>
    <recommendedName>
        <fullName evidence="1">Protein-lysine N-methyltransferase EFM6</fullName>
        <ecNumber evidence="1">2.1.1.-</ecNumber>
    </recommendedName>
    <alternativeName>
        <fullName evidence="1">Elongation factor methyltransferase 6</fullName>
    </alternativeName>
</protein>
<dbReference type="Pfam" id="PF10294">
    <property type="entry name" value="Methyltransf_16"/>
    <property type="match status" value="1"/>
</dbReference>
<dbReference type="HAMAP" id="MF_03198">
    <property type="entry name" value="Methyltr_EFM6"/>
    <property type="match status" value="1"/>
</dbReference>
<dbReference type="InterPro" id="IPR033684">
    <property type="entry name" value="EFM6"/>
</dbReference>
<keyword evidence="1" id="KW-0489">Methyltransferase</keyword>
<dbReference type="AlphaFoldDB" id="A0AA38S7X7"/>
<comment type="similarity">
    <text evidence="1">Belongs to the class I-like SAM-binding methyltransferase superfamily. METTL21 family. EFM6 subfamily.</text>
</comment>
<gene>
    <name evidence="1" type="primary">EFM6</name>
    <name evidence="2" type="ORF">NKR19_g1132</name>
</gene>
<feature type="binding site" evidence="1">
    <location>
        <position position="60"/>
    </location>
    <ligand>
        <name>S-adenosyl-L-methionine</name>
        <dbReference type="ChEBI" id="CHEBI:59789"/>
    </ligand>
</feature>
<feature type="binding site" evidence="1">
    <location>
        <position position="139"/>
    </location>
    <ligand>
        <name>S-adenosyl-L-methionine</name>
        <dbReference type="ChEBI" id="CHEBI:59789"/>
    </ligand>
</feature>
<dbReference type="GO" id="GO:0032259">
    <property type="term" value="P:methylation"/>
    <property type="evidence" value="ECO:0007669"/>
    <property type="project" value="UniProtKB-KW"/>
</dbReference>
<keyword evidence="1" id="KW-0963">Cytoplasm</keyword>
<evidence type="ECO:0000313" key="3">
    <source>
        <dbReference type="Proteomes" id="UP001174691"/>
    </source>
</evidence>
<comment type="caution">
    <text evidence="2">The sequence shown here is derived from an EMBL/GenBank/DDBJ whole genome shotgun (WGS) entry which is preliminary data.</text>
</comment>
<feature type="binding site" evidence="1">
    <location>
        <position position="111"/>
    </location>
    <ligand>
        <name>S-adenosyl-L-methionine</name>
        <dbReference type="ChEBI" id="CHEBI:59789"/>
    </ligand>
</feature>
<comment type="subcellular location">
    <subcellularLocation>
        <location evidence="1">Cytoplasm</location>
    </subcellularLocation>
</comment>
<dbReference type="Gene3D" id="3.40.50.150">
    <property type="entry name" value="Vaccinia Virus protein VP39"/>
    <property type="match status" value="1"/>
</dbReference>
<keyword evidence="1" id="KW-0949">S-adenosyl-L-methionine</keyword>
<feature type="binding site" evidence="1">
    <location>
        <position position="158"/>
    </location>
    <ligand>
        <name>S-adenosyl-L-methionine</name>
        <dbReference type="ChEBI" id="CHEBI:59789"/>
    </ligand>
</feature>
<sequence>MEGTGRSPSPEFSPLAMGEDLAPLPEYKAATTTALDFDGLLAEPLKLHEDLKTGCGGQLWPAGMVLAKHMLRYHREKLGKARILELGAGGGLVGLAVASGCKVDAPMYITDQLEMEALMQRNIALNGLQDRVRSIILNWGEPLPQVVVDFKPDTILAADCVYFEPAFPLLLQTLGDLLTLCPSATIYFCFKKRRRADMHFLAKAKKTFKVVEIEDSERPTFSREGLFLYTFEARR</sequence>
<dbReference type="SUPFAM" id="SSF53335">
    <property type="entry name" value="S-adenosyl-L-methionine-dependent methyltransferases"/>
    <property type="match status" value="1"/>
</dbReference>
<dbReference type="GO" id="GO:0016279">
    <property type="term" value="F:protein-lysine N-methyltransferase activity"/>
    <property type="evidence" value="ECO:0007669"/>
    <property type="project" value="UniProtKB-UniRule"/>
</dbReference>
<comment type="function">
    <text evidence="1">S-adenosyl-L-methionine-dependent protein-lysine N-methyltransferase that methylates elongation factor 1-alpha.</text>
</comment>
<dbReference type="EMBL" id="JANBVN010000010">
    <property type="protein sequence ID" value="KAJ9164687.1"/>
    <property type="molecule type" value="Genomic_DNA"/>
</dbReference>
<feature type="binding site" evidence="1">
    <location>
        <begin position="87"/>
        <end position="89"/>
    </location>
    <ligand>
        <name>S-adenosyl-L-methionine</name>
        <dbReference type="ChEBI" id="CHEBI:59789"/>
    </ligand>
</feature>
<dbReference type="GO" id="GO:0005829">
    <property type="term" value="C:cytosol"/>
    <property type="evidence" value="ECO:0007669"/>
    <property type="project" value="TreeGrafter"/>
</dbReference>
<proteinExistence type="inferred from homology"/>
<dbReference type="InterPro" id="IPR029063">
    <property type="entry name" value="SAM-dependent_MTases_sf"/>
</dbReference>
<organism evidence="2 3">
    <name type="scientific">Coniochaeta hoffmannii</name>
    <dbReference type="NCBI Taxonomy" id="91930"/>
    <lineage>
        <taxon>Eukaryota</taxon>
        <taxon>Fungi</taxon>
        <taxon>Dikarya</taxon>
        <taxon>Ascomycota</taxon>
        <taxon>Pezizomycotina</taxon>
        <taxon>Sordariomycetes</taxon>
        <taxon>Sordariomycetidae</taxon>
        <taxon>Coniochaetales</taxon>
        <taxon>Coniochaetaceae</taxon>
        <taxon>Coniochaeta</taxon>
    </lineage>
</organism>
<reference evidence="2" key="1">
    <citation type="submission" date="2022-07" db="EMBL/GenBank/DDBJ databases">
        <title>Fungi with potential for degradation of polypropylene.</title>
        <authorList>
            <person name="Gostincar C."/>
        </authorList>
    </citation>
    <scope>NUCLEOTIDE SEQUENCE</scope>
    <source>
        <strain evidence="2">EXF-13287</strain>
    </source>
</reference>
<keyword evidence="3" id="KW-1185">Reference proteome</keyword>
<evidence type="ECO:0000313" key="2">
    <source>
        <dbReference type="EMBL" id="KAJ9164687.1"/>
    </source>
</evidence>
<evidence type="ECO:0000256" key="1">
    <source>
        <dbReference type="HAMAP-Rule" id="MF_03198"/>
    </source>
</evidence>